<keyword evidence="2" id="KW-0732">Signal</keyword>
<sequence length="192" mass="20372">MKALVKALLVGLAAVLVTAQRGEYSYEAVISDATSRYIQRAGEESAFRPLLRALQVETLHPESVDQPVVVRKLRFPLHETVCLRTEEQMGKPCPLKKNGKSLLCEMTLLQPVLEATLPLNTEMGCEPMTTADPSKLKIRMRRSKSNGGNKGSGGNKGGNKGGNRGGNRGSRPGGGSSIAGGGNRGNSGTRTA</sequence>
<evidence type="ECO:0008006" key="5">
    <source>
        <dbReference type="Google" id="ProtNLM"/>
    </source>
</evidence>
<dbReference type="Gene3D" id="3.10.450.10">
    <property type="match status" value="1"/>
</dbReference>
<dbReference type="Proteomes" id="UP001221898">
    <property type="component" value="Unassembled WGS sequence"/>
</dbReference>
<protein>
    <recommendedName>
        <fullName evidence="5">Cathelicidin</fullName>
    </recommendedName>
</protein>
<proteinExistence type="predicted"/>
<dbReference type="SUPFAM" id="SSF54403">
    <property type="entry name" value="Cystatin/monellin"/>
    <property type="match status" value="1"/>
</dbReference>
<reference evidence="3" key="1">
    <citation type="journal article" date="2023" name="Science">
        <title>Genome structures resolve the early diversification of teleost fishes.</title>
        <authorList>
            <person name="Parey E."/>
            <person name="Louis A."/>
            <person name="Montfort J."/>
            <person name="Bouchez O."/>
            <person name="Roques C."/>
            <person name="Iampietro C."/>
            <person name="Lluch J."/>
            <person name="Castinel A."/>
            <person name="Donnadieu C."/>
            <person name="Desvignes T."/>
            <person name="Floi Bucao C."/>
            <person name="Jouanno E."/>
            <person name="Wen M."/>
            <person name="Mejri S."/>
            <person name="Dirks R."/>
            <person name="Jansen H."/>
            <person name="Henkel C."/>
            <person name="Chen W.J."/>
            <person name="Zahm M."/>
            <person name="Cabau C."/>
            <person name="Klopp C."/>
            <person name="Thompson A.W."/>
            <person name="Robinson-Rechavi M."/>
            <person name="Braasch I."/>
            <person name="Lecointre G."/>
            <person name="Bobe J."/>
            <person name="Postlethwait J.H."/>
            <person name="Berthelot C."/>
            <person name="Roest Crollius H."/>
            <person name="Guiguen Y."/>
        </authorList>
    </citation>
    <scope>NUCLEOTIDE SEQUENCE</scope>
    <source>
        <strain evidence="3">NC1722</strain>
    </source>
</reference>
<keyword evidence="4" id="KW-1185">Reference proteome</keyword>
<dbReference type="InterPro" id="IPR046350">
    <property type="entry name" value="Cystatin_sf"/>
</dbReference>
<name>A0AAD7WAX5_9TELE</name>
<evidence type="ECO:0000256" key="1">
    <source>
        <dbReference type="SAM" id="MobiDB-lite"/>
    </source>
</evidence>
<dbReference type="Pfam" id="PF00666">
    <property type="entry name" value="Cathelicidins"/>
    <property type="match status" value="1"/>
</dbReference>
<accession>A0AAD7WAX5</accession>
<evidence type="ECO:0000313" key="4">
    <source>
        <dbReference type="Proteomes" id="UP001221898"/>
    </source>
</evidence>
<comment type="caution">
    <text evidence="3">The sequence shown here is derived from an EMBL/GenBank/DDBJ whole genome shotgun (WGS) entry which is preliminary data.</text>
</comment>
<feature type="compositionally biased region" description="Gly residues" evidence="1">
    <location>
        <begin position="148"/>
        <end position="185"/>
    </location>
</feature>
<gene>
    <name evidence="3" type="ORF">AAFF_G00122690</name>
</gene>
<feature type="region of interest" description="Disordered" evidence="1">
    <location>
        <begin position="142"/>
        <end position="192"/>
    </location>
</feature>
<feature type="signal peptide" evidence="2">
    <location>
        <begin position="1"/>
        <end position="19"/>
    </location>
</feature>
<evidence type="ECO:0000313" key="3">
    <source>
        <dbReference type="EMBL" id="KAJ8389249.1"/>
    </source>
</evidence>
<feature type="chain" id="PRO_5042281169" description="Cathelicidin" evidence="2">
    <location>
        <begin position="20"/>
        <end position="192"/>
    </location>
</feature>
<dbReference type="EMBL" id="JAINUG010000185">
    <property type="protein sequence ID" value="KAJ8389249.1"/>
    <property type="molecule type" value="Genomic_DNA"/>
</dbReference>
<dbReference type="AlphaFoldDB" id="A0AAD7WAX5"/>
<organism evidence="3 4">
    <name type="scientific">Aldrovandia affinis</name>
    <dbReference type="NCBI Taxonomy" id="143900"/>
    <lineage>
        <taxon>Eukaryota</taxon>
        <taxon>Metazoa</taxon>
        <taxon>Chordata</taxon>
        <taxon>Craniata</taxon>
        <taxon>Vertebrata</taxon>
        <taxon>Euteleostomi</taxon>
        <taxon>Actinopterygii</taxon>
        <taxon>Neopterygii</taxon>
        <taxon>Teleostei</taxon>
        <taxon>Notacanthiformes</taxon>
        <taxon>Halosauridae</taxon>
        <taxon>Aldrovandia</taxon>
    </lineage>
</organism>
<evidence type="ECO:0000256" key="2">
    <source>
        <dbReference type="SAM" id="SignalP"/>
    </source>
</evidence>